<proteinExistence type="predicted"/>
<keyword evidence="3" id="KW-1185">Reference proteome</keyword>
<dbReference type="EnsemblPlants" id="TuG1812G0100003438.01.T03">
    <property type="protein sequence ID" value="TuG1812G0100003438.01.T03"/>
    <property type="gene ID" value="TuG1812G0100003438.01"/>
</dbReference>
<feature type="region of interest" description="Disordered" evidence="1">
    <location>
        <begin position="28"/>
        <end position="66"/>
    </location>
</feature>
<feature type="compositionally biased region" description="Basic and acidic residues" evidence="1">
    <location>
        <begin position="28"/>
        <end position="45"/>
    </location>
</feature>
<dbReference type="Proteomes" id="UP000015106">
    <property type="component" value="Chromosome 1"/>
</dbReference>
<evidence type="ECO:0000256" key="1">
    <source>
        <dbReference type="SAM" id="MobiDB-lite"/>
    </source>
</evidence>
<evidence type="ECO:0000313" key="3">
    <source>
        <dbReference type="Proteomes" id="UP000015106"/>
    </source>
</evidence>
<name>A0A8R7K232_TRIUA</name>
<protein>
    <submittedName>
        <fullName evidence="2">Uncharacterized protein</fullName>
    </submittedName>
</protein>
<reference evidence="3" key="1">
    <citation type="journal article" date="2013" name="Nature">
        <title>Draft genome of the wheat A-genome progenitor Triticum urartu.</title>
        <authorList>
            <person name="Ling H.Q."/>
            <person name="Zhao S."/>
            <person name="Liu D."/>
            <person name="Wang J."/>
            <person name="Sun H."/>
            <person name="Zhang C."/>
            <person name="Fan H."/>
            <person name="Li D."/>
            <person name="Dong L."/>
            <person name="Tao Y."/>
            <person name="Gao C."/>
            <person name="Wu H."/>
            <person name="Li Y."/>
            <person name="Cui Y."/>
            <person name="Guo X."/>
            <person name="Zheng S."/>
            <person name="Wang B."/>
            <person name="Yu K."/>
            <person name="Liang Q."/>
            <person name="Yang W."/>
            <person name="Lou X."/>
            <person name="Chen J."/>
            <person name="Feng M."/>
            <person name="Jian J."/>
            <person name="Zhang X."/>
            <person name="Luo G."/>
            <person name="Jiang Y."/>
            <person name="Liu J."/>
            <person name="Wang Z."/>
            <person name="Sha Y."/>
            <person name="Zhang B."/>
            <person name="Wu H."/>
            <person name="Tang D."/>
            <person name="Shen Q."/>
            <person name="Xue P."/>
            <person name="Zou S."/>
            <person name="Wang X."/>
            <person name="Liu X."/>
            <person name="Wang F."/>
            <person name="Yang Y."/>
            <person name="An X."/>
            <person name="Dong Z."/>
            <person name="Zhang K."/>
            <person name="Zhang X."/>
            <person name="Luo M.C."/>
            <person name="Dvorak J."/>
            <person name="Tong Y."/>
            <person name="Wang J."/>
            <person name="Yang H."/>
            <person name="Li Z."/>
            <person name="Wang D."/>
            <person name="Zhang A."/>
            <person name="Wang J."/>
        </authorList>
    </citation>
    <scope>NUCLEOTIDE SEQUENCE</scope>
    <source>
        <strain evidence="3">cv. G1812</strain>
    </source>
</reference>
<dbReference type="Gramene" id="TuG1812G0100003438.01.T03">
    <property type="protein sequence ID" value="TuG1812G0100003438.01.T03"/>
    <property type="gene ID" value="TuG1812G0100003438.01"/>
</dbReference>
<reference evidence="2" key="3">
    <citation type="submission" date="2022-06" db="UniProtKB">
        <authorList>
            <consortium name="EnsemblPlants"/>
        </authorList>
    </citation>
    <scope>IDENTIFICATION</scope>
</reference>
<organism evidence="2 3">
    <name type="scientific">Triticum urartu</name>
    <name type="common">Red wild einkorn</name>
    <name type="synonym">Crithodium urartu</name>
    <dbReference type="NCBI Taxonomy" id="4572"/>
    <lineage>
        <taxon>Eukaryota</taxon>
        <taxon>Viridiplantae</taxon>
        <taxon>Streptophyta</taxon>
        <taxon>Embryophyta</taxon>
        <taxon>Tracheophyta</taxon>
        <taxon>Spermatophyta</taxon>
        <taxon>Magnoliopsida</taxon>
        <taxon>Liliopsida</taxon>
        <taxon>Poales</taxon>
        <taxon>Poaceae</taxon>
        <taxon>BOP clade</taxon>
        <taxon>Pooideae</taxon>
        <taxon>Triticodae</taxon>
        <taxon>Triticeae</taxon>
        <taxon>Triticinae</taxon>
        <taxon>Triticum</taxon>
    </lineage>
</organism>
<reference evidence="2" key="2">
    <citation type="submission" date="2018-03" db="EMBL/GenBank/DDBJ databases">
        <title>The Triticum urartu genome reveals the dynamic nature of wheat genome evolution.</title>
        <authorList>
            <person name="Ling H."/>
            <person name="Ma B."/>
            <person name="Shi X."/>
            <person name="Liu H."/>
            <person name="Dong L."/>
            <person name="Sun H."/>
            <person name="Cao Y."/>
            <person name="Gao Q."/>
            <person name="Zheng S."/>
            <person name="Li Y."/>
            <person name="Yu Y."/>
            <person name="Du H."/>
            <person name="Qi M."/>
            <person name="Li Y."/>
            <person name="Yu H."/>
            <person name="Cui Y."/>
            <person name="Wang N."/>
            <person name="Chen C."/>
            <person name="Wu H."/>
            <person name="Zhao Y."/>
            <person name="Zhang J."/>
            <person name="Li Y."/>
            <person name="Zhou W."/>
            <person name="Zhang B."/>
            <person name="Hu W."/>
            <person name="Eijk M."/>
            <person name="Tang J."/>
            <person name="Witsenboer H."/>
            <person name="Zhao S."/>
            <person name="Li Z."/>
            <person name="Zhang A."/>
            <person name="Wang D."/>
            <person name="Liang C."/>
        </authorList>
    </citation>
    <scope>NUCLEOTIDE SEQUENCE [LARGE SCALE GENOMIC DNA]</scope>
    <source>
        <strain evidence="2">cv. G1812</strain>
    </source>
</reference>
<dbReference type="EnsemblPlants" id="TuG1812G0100003438.01.T02">
    <property type="protein sequence ID" value="TuG1812G0100003438.01.T02"/>
    <property type="gene ID" value="TuG1812G0100003438.01"/>
</dbReference>
<dbReference type="Gramene" id="TuG1812G0100003438.01.T04">
    <property type="protein sequence ID" value="TuG1812G0100003438.01.T04"/>
    <property type="gene ID" value="TuG1812G0100003438.01"/>
</dbReference>
<dbReference type="Gramene" id="TuG1812G0100003438.01.T02">
    <property type="protein sequence ID" value="TuG1812G0100003438.01.T02"/>
    <property type="gene ID" value="TuG1812G0100003438.01"/>
</dbReference>
<dbReference type="EnsemblPlants" id="TuG1812G0100003438.01.T04">
    <property type="protein sequence ID" value="TuG1812G0100003438.01.T04"/>
    <property type="gene ID" value="TuG1812G0100003438.01"/>
</dbReference>
<dbReference type="AlphaFoldDB" id="A0A8R7K232"/>
<evidence type="ECO:0000313" key="2">
    <source>
        <dbReference type="EnsemblPlants" id="TuG1812G0100003438.01.T03"/>
    </source>
</evidence>
<accession>A0A8R7K232</accession>
<sequence>MEPLWYPVMAQLRGQICETEVAAQHLVEIDPKPQSKSIEHIDPKPQSKSIEQIDPKSPGWTRRGSI</sequence>